<reference evidence="15" key="1">
    <citation type="journal article" date="2022" name="bioRxiv">
        <title>Sequencing and chromosome-scale assembly of the giantPleurodeles waltlgenome.</title>
        <authorList>
            <person name="Brown T."/>
            <person name="Elewa A."/>
            <person name="Iarovenko S."/>
            <person name="Subramanian E."/>
            <person name="Araus A.J."/>
            <person name="Petzold A."/>
            <person name="Susuki M."/>
            <person name="Suzuki K.-i.T."/>
            <person name="Hayashi T."/>
            <person name="Toyoda A."/>
            <person name="Oliveira C."/>
            <person name="Osipova E."/>
            <person name="Leigh N.D."/>
            <person name="Simon A."/>
            <person name="Yun M.H."/>
        </authorList>
    </citation>
    <scope>NUCLEOTIDE SEQUENCE</scope>
    <source>
        <strain evidence="15">20211129_DDA</strain>
        <tissue evidence="15">Liver</tissue>
    </source>
</reference>
<gene>
    <name evidence="15" type="ORF">NDU88_004449</name>
</gene>
<evidence type="ECO:0000256" key="8">
    <source>
        <dbReference type="ARBA" id="ARBA00022782"/>
    </source>
</evidence>
<dbReference type="PANTHER" id="PTHR11647:SF56">
    <property type="entry name" value="DIHYDROPYRIMIDINASE-RELATED PROTEIN 2"/>
    <property type="match status" value="1"/>
</dbReference>
<keyword evidence="8" id="KW-0221">Differentiation</keyword>
<dbReference type="InterPro" id="IPR050378">
    <property type="entry name" value="Metallo-dep_Hydrolases_sf"/>
</dbReference>
<dbReference type="FunFam" id="2.30.40.10:FF:000021">
    <property type="entry name" value="Dihydropyrimidinase-related protein 2"/>
    <property type="match status" value="1"/>
</dbReference>
<evidence type="ECO:0000256" key="4">
    <source>
        <dbReference type="ARBA" id="ARBA00014316"/>
    </source>
</evidence>
<feature type="region of interest" description="Disordered" evidence="13">
    <location>
        <begin position="729"/>
        <end position="760"/>
    </location>
</feature>
<evidence type="ECO:0000256" key="9">
    <source>
        <dbReference type="ARBA" id="ARBA00022902"/>
    </source>
</evidence>
<dbReference type="GO" id="GO:0030154">
    <property type="term" value="P:cell differentiation"/>
    <property type="evidence" value="ECO:0007669"/>
    <property type="project" value="UniProtKB-KW"/>
</dbReference>
<evidence type="ECO:0000256" key="7">
    <source>
        <dbReference type="ARBA" id="ARBA00022553"/>
    </source>
</evidence>
<dbReference type="FunFam" id="2.30.40.10:FF:000022">
    <property type="entry name" value="Dihydropyrimidinase-related protein 2"/>
    <property type="match status" value="1"/>
</dbReference>
<keyword evidence="10" id="KW-0966">Cell projection</keyword>
<protein>
    <recommendedName>
        <fullName evidence="4">Dihydropyrimidinase-related protein 2</fullName>
    </recommendedName>
</protein>
<dbReference type="NCBIfam" id="TIGR02033">
    <property type="entry name" value="D-hydantoinase"/>
    <property type="match status" value="1"/>
</dbReference>
<evidence type="ECO:0000256" key="11">
    <source>
        <dbReference type="ARBA" id="ARBA00025548"/>
    </source>
</evidence>
<dbReference type="InterPro" id="IPR011778">
    <property type="entry name" value="Hydantoinase/dihydroPyrase"/>
</dbReference>
<dbReference type="FunFam" id="3.20.20.140:FF:000174">
    <property type="entry name" value="Dihydropyrimidinase-related protein 2"/>
    <property type="match status" value="1"/>
</dbReference>
<dbReference type="InterPro" id="IPR011059">
    <property type="entry name" value="Metal-dep_hydrolase_composite"/>
</dbReference>
<dbReference type="InterPro" id="IPR006680">
    <property type="entry name" value="Amidohydro-rel"/>
</dbReference>
<feature type="domain" description="Amidohydrolase-related" evidence="14">
    <location>
        <begin position="252"/>
        <end position="641"/>
    </location>
</feature>
<evidence type="ECO:0000256" key="3">
    <source>
        <dbReference type="ARBA" id="ARBA00008829"/>
    </source>
</evidence>
<dbReference type="Gene3D" id="3.20.20.140">
    <property type="entry name" value="Metal-dependent hydrolases"/>
    <property type="match status" value="1"/>
</dbReference>
<evidence type="ECO:0000256" key="2">
    <source>
        <dbReference type="ARBA" id="ARBA00004624"/>
    </source>
</evidence>
<dbReference type="AlphaFoldDB" id="A0AAV7LLR6"/>
<evidence type="ECO:0000256" key="13">
    <source>
        <dbReference type="SAM" id="MobiDB-lite"/>
    </source>
</evidence>
<dbReference type="Proteomes" id="UP001066276">
    <property type="component" value="Chromosome 11"/>
</dbReference>
<dbReference type="GO" id="GO:0007399">
    <property type="term" value="P:nervous system development"/>
    <property type="evidence" value="ECO:0007669"/>
    <property type="project" value="UniProtKB-KW"/>
</dbReference>
<comment type="subcellular location">
    <subcellularLocation>
        <location evidence="2">Cell projection</location>
        <location evidence="2">Growth cone</location>
    </subcellularLocation>
    <subcellularLocation>
        <location evidence="1">Cytoplasm</location>
    </subcellularLocation>
</comment>
<dbReference type="CDD" id="cd01314">
    <property type="entry name" value="D-HYD"/>
    <property type="match status" value="1"/>
</dbReference>
<dbReference type="GO" id="GO:0030426">
    <property type="term" value="C:growth cone"/>
    <property type="evidence" value="ECO:0007669"/>
    <property type="project" value="UniProtKB-SubCell"/>
</dbReference>
<evidence type="ECO:0000256" key="1">
    <source>
        <dbReference type="ARBA" id="ARBA00004496"/>
    </source>
</evidence>
<keyword evidence="6" id="KW-0963">Cytoplasm</keyword>
<feature type="compositionally biased region" description="Polar residues" evidence="13">
    <location>
        <begin position="43"/>
        <end position="60"/>
    </location>
</feature>
<evidence type="ECO:0000256" key="5">
    <source>
        <dbReference type="ARBA" id="ARBA00022473"/>
    </source>
</evidence>
<dbReference type="EMBL" id="JANPWB010000015">
    <property type="protein sequence ID" value="KAJ1091322.1"/>
    <property type="molecule type" value="Genomic_DNA"/>
</dbReference>
<keyword evidence="7" id="KW-0597">Phosphoprotein</keyword>
<evidence type="ECO:0000313" key="15">
    <source>
        <dbReference type="EMBL" id="KAJ1091322.1"/>
    </source>
</evidence>
<comment type="subunit">
    <text evidence="12">Homotetramer and heterotetramer.</text>
</comment>
<feature type="region of interest" description="Disordered" evidence="13">
    <location>
        <begin position="1"/>
        <end position="86"/>
    </location>
</feature>
<feature type="region of interest" description="Disordered" evidence="13">
    <location>
        <begin position="164"/>
        <end position="183"/>
    </location>
</feature>
<evidence type="ECO:0000256" key="6">
    <source>
        <dbReference type="ARBA" id="ARBA00022490"/>
    </source>
</evidence>
<keyword evidence="16" id="KW-1185">Reference proteome</keyword>
<name>A0AAV7LLR6_PLEWA</name>
<keyword evidence="9" id="KW-0524">Neurogenesis</keyword>
<comment type="similarity">
    <text evidence="3">Belongs to the metallo-dependent hydrolases superfamily. Hydantoinase/dihydropyrimidinase family.</text>
</comment>
<dbReference type="InterPro" id="IPR032466">
    <property type="entry name" value="Metal_Hydrolase"/>
</dbReference>
<evidence type="ECO:0000256" key="12">
    <source>
        <dbReference type="ARBA" id="ARBA00062803"/>
    </source>
</evidence>
<dbReference type="PANTHER" id="PTHR11647">
    <property type="entry name" value="HYDRANTOINASE/DIHYDROPYRIMIDINASE FAMILY MEMBER"/>
    <property type="match status" value="1"/>
</dbReference>
<accession>A0AAV7LLR6</accession>
<comment type="caution">
    <text evidence="15">The sequence shown here is derived from an EMBL/GenBank/DDBJ whole genome shotgun (WGS) entry which is preliminary data.</text>
</comment>
<dbReference type="SUPFAM" id="SSF51338">
    <property type="entry name" value="Composite domain of metallo-dependent hydrolases"/>
    <property type="match status" value="2"/>
</dbReference>
<dbReference type="SUPFAM" id="SSF51556">
    <property type="entry name" value="Metallo-dependent hydrolases"/>
    <property type="match status" value="1"/>
</dbReference>
<evidence type="ECO:0000256" key="10">
    <source>
        <dbReference type="ARBA" id="ARBA00023273"/>
    </source>
</evidence>
<keyword evidence="5" id="KW-0217">Developmental protein</keyword>
<dbReference type="Pfam" id="PF01979">
    <property type="entry name" value="Amidohydro_1"/>
    <property type="match status" value="1"/>
</dbReference>
<evidence type="ECO:0000259" key="14">
    <source>
        <dbReference type="Pfam" id="PF01979"/>
    </source>
</evidence>
<organism evidence="15 16">
    <name type="scientific">Pleurodeles waltl</name>
    <name type="common">Iberian ribbed newt</name>
    <dbReference type="NCBI Taxonomy" id="8319"/>
    <lineage>
        <taxon>Eukaryota</taxon>
        <taxon>Metazoa</taxon>
        <taxon>Chordata</taxon>
        <taxon>Craniata</taxon>
        <taxon>Vertebrata</taxon>
        <taxon>Euteleostomi</taxon>
        <taxon>Amphibia</taxon>
        <taxon>Batrachia</taxon>
        <taxon>Caudata</taxon>
        <taxon>Salamandroidea</taxon>
        <taxon>Salamandridae</taxon>
        <taxon>Pleurodelinae</taxon>
        <taxon>Pleurodeles</taxon>
    </lineage>
</organism>
<proteinExistence type="inferred from homology"/>
<dbReference type="GO" id="GO:0005829">
    <property type="term" value="C:cytosol"/>
    <property type="evidence" value="ECO:0007669"/>
    <property type="project" value="TreeGrafter"/>
</dbReference>
<evidence type="ECO:0000313" key="16">
    <source>
        <dbReference type="Proteomes" id="UP001066276"/>
    </source>
</evidence>
<dbReference type="Gene3D" id="2.30.40.10">
    <property type="entry name" value="Urease, subunit C, domain 1"/>
    <property type="match status" value="1"/>
</dbReference>
<sequence>MDVDRVLLGARTTQPTPSGRLGWTAGVRSALDSPAMGPCHDCTPSSLPDQSPVLLQSSSPGLDAERGTSSLPPPPPESTAEKRGQIDCWAEARMAGRSGMENGEEDGFFKNLGSGSPKPRQKFCGMFCPVEGSSENKTIDFHSLPPGKGLSKVVAQQRDVAHLGKSSSNWGDAGEPSVDSGRRLEIRRSTGKEALQNISDKSDRLLIKGGKIVNDDQSFLADIYMEDGLIKQIGENLIVPGGVKTIEAHGRMVIPGGIDVHTRFQLPDQGITSTDDFFQGTKAALAGGTTMIIDHVVPEPGTSLHSAFDQWREWADSKSCCDYSLHVDITEWHKGIQEEMEALVKDHGVNSFLVYMAFKDNFQLTDSQIYEVLSVIRDMGAIAQVHAENGDIIAEEQQRILELGITGPEGHALSRPEEVEAEAVNRAITVANQTNCPLYITKVMSKSAADVIAQARKKGTVVYGEPITASLGTDGTHYWSKNWAKAAAFVTSPPLSPDPTTPDFLNSLLSCGDLQVTGSAHCTFNTSQKAVGKDNFTLIPAGTNGTEERMSIIWDKSVVTGKMDENQFVAVTSTNAAKIFHLYPRKGRIAVGSDADLVIWDPDSMKTISAKTHNSLVEYNIFEGLECRGCPLVVISQGKIVLEDGNLHVTEGSGRYIPRKPFPDFVYKRIKARSRLAELRGVPRGLYDGPVCEVSVTPKAVTPATSAKTSPAKQPVQPVRNLHQSGFSLSGAQVDDNIPRRTTQRIVAPPGGRANITSLG</sequence>
<dbReference type="GO" id="GO:0016812">
    <property type="term" value="F:hydrolase activity, acting on carbon-nitrogen (but not peptide) bonds, in cyclic amides"/>
    <property type="evidence" value="ECO:0007669"/>
    <property type="project" value="TreeGrafter"/>
</dbReference>
<comment type="function">
    <text evidence="11">Necessary for signaling by class 3 semaphorins and subsequent remodeling of the cytoskeleton. Plays a role in axon guidance, neuronal growth cone collapse and cell migration.</text>
</comment>